<dbReference type="Proteomes" id="UP000492820">
    <property type="component" value="Unassembled WGS sequence"/>
</dbReference>
<comment type="subcellular location">
    <subcellularLocation>
        <location evidence="1">Membrane</location>
        <topology evidence="1">Multi-pass membrane protein</topology>
    </subcellularLocation>
</comment>
<dbReference type="PANTHER" id="PTHR24243:SF233">
    <property type="entry name" value="THYROTROPIN-RELEASING HORMONE RECEPTOR"/>
    <property type="match status" value="1"/>
</dbReference>
<evidence type="ECO:0000256" key="9">
    <source>
        <dbReference type="SAM" id="Phobius"/>
    </source>
</evidence>
<feature type="transmembrane region" description="Helical" evidence="9">
    <location>
        <begin position="298"/>
        <end position="320"/>
    </location>
</feature>
<feature type="transmembrane region" description="Helical" evidence="9">
    <location>
        <begin position="63"/>
        <end position="82"/>
    </location>
</feature>
<dbReference type="InterPro" id="IPR017452">
    <property type="entry name" value="GPCR_Rhodpsn_7TM"/>
</dbReference>
<keyword evidence="4" id="KW-0297">G-protein coupled receptor</keyword>
<dbReference type="Pfam" id="PF00001">
    <property type="entry name" value="7tm_1"/>
    <property type="match status" value="1"/>
</dbReference>
<feature type="compositionally biased region" description="Basic and acidic residues" evidence="8">
    <location>
        <begin position="369"/>
        <end position="380"/>
    </location>
</feature>
<evidence type="ECO:0000256" key="4">
    <source>
        <dbReference type="ARBA" id="ARBA00023040"/>
    </source>
</evidence>
<dbReference type="SUPFAM" id="SSF81321">
    <property type="entry name" value="Family A G protein-coupled receptor-like"/>
    <property type="match status" value="1"/>
</dbReference>
<dbReference type="CDD" id="cd00637">
    <property type="entry name" value="7tm_classA_rhodopsin-like"/>
    <property type="match status" value="1"/>
</dbReference>
<keyword evidence="3 9" id="KW-1133">Transmembrane helix</keyword>
<evidence type="ECO:0000256" key="1">
    <source>
        <dbReference type="ARBA" id="ARBA00004141"/>
    </source>
</evidence>
<organism evidence="11">
    <name type="scientific">Echinococcus granulosus</name>
    <name type="common">Hydatid tapeworm</name>
    <dbReference type="NCBI Taxonomy" id="6210"/>
    <lineage>
        <taxon>Eukaryota</taxon>
        <taxon>Metazoa</taxon>
        <taxon>Spiralia</taxon>
        <taxon>Lophotrochozoa</taxon>
        <taxon>Platyhelminthes</taxon>
        <taxon>Cestoda</taxon>
        <taxon>Eucestoda</taxon>
        <taxon>Cyclophyllidea</taxon>
        <taxon>Taeniidae</taxon>
        <taxon>Echinococcus</taxon>
        <taxon>Echinococcus granulosus group</taxon>
    </lineage>
</organism>
<evidence type="ECO:0000256" key="8">
    <source>
        <dbReference type="SAM" id="MobiDB-lite"/>
    </source>
</evidence>
<feature type="transmembrane region" description="Helical" evidence="9">
    <location>
        <begin position="112"/>
        <end position="133"/>
    </location>
</feature>
<evidence type="ECO:0000313" key="12">
    <source>
        <dbReference type="Proteomes" id="UP000492820"/>
    </source>
</evidence>
<keyword evidence="7" id="KW-0807">Transducer</keyword>
<evidence type="ECO:0000256" key="6">
    <source>
        <dbReference type="ARBA" id="ARBA00023170"/>
    </source>
</evidence>
<feature type="transmembrane region" description="Helical" evidence="9">
    <location>
        <begin position="200"/>
        <end position="224"/>
    </location>
</feature>
<dbReference type="EMBL" id="LK028577">
    <property type="protein sequence ID" value="CDS16839.1"/>
    <property type="molecule type" value="Genomic_DNA"/>
</dbReference>
<feature type="domain" description="G-protein coupled receptors family 1 profile" evidence="10">
    <location>
        <begin position="42"/>
        <end position="317"/>
    </location>
</feature>
<evidence type="ECO:0000256" key="3">
    <source>
        <dbReference type="ARBA" id="ARBA00022989"/>
    </source>
</evidence>
<accession>A0A068WAY5</accession>
<feature type="transmembrane region" description="Helical" evidence="9">
    <location>
        <begin position="252"/>
        <end position="278"/>
    </location>
</feature>
<dbReference type="InterPro" id="IPR000276">
    <property type="entry name" value="GPCR_Rhodpsn"/>
</dbReference>
<dbReference type="AlphaFoldDB" id="A0A068WAY5"/>
<gene>
    <name evidence="13" type="primary">EGR_02068</name>
    <name evidence="11" type="ORF">EgrG_000954500</name>
</gene>
<reference evidence="11" key="2">
    <citation type="submission" date="2014-06" db="EMBL/GenBank/DDBJ databases">
        <authorList>
            <person name="Aslett M."/>
        </authorList>
    </citation>
    <scope>NUCLEOTIDE SEQUENCE</scope>
</reference>
<keyword evidence="5 9" id="KW-0472">Membrane</keyword>
<evidence type="ECO:0000313" key="11">
    <source>
        <dbReference type="EMBL" id="CDS16839.1"/>
    </source>
</evidence>
<feature type="region of interest" description="Disordered" evidence="8">
    <location>
        <begin position="364"/>
        <end position="395"/>
    </location>
</feature>
<evidence type="ECO:0000259" key="10">
    <source>
        <dbReference type="PROSITE" id="PS50262"/>
    </source>
</evidence>
<dbReference type="PROSITE" id="PS50262">
    <property type="entry name" value="G_PROTEIN_RECEP_F1_2"/>
    <property type="match status" value="1"/>
</dbReference>
<dbReference type="WBParaSite" id="EgrG_000954500">
    <property type="protein sequence ID" value="EgrG_000954500"/>
    <property type="gene ID" value="EgrG_000954500"/>
</dbReference>
<reference evidence="13" key="3">
    <citation type="submission" date="2020-10" db="UniProtKB">
        <authorList>
            <consortium name="WormBaseParasite"/>
        </authorList>
    </citation>
    <scope>IDENTIFICATION</scope>
</reference>
<dbReference type="PANTHER" id="PTHR24243">
    <property type="entry name" value="G-PROTEIN COUPLED RECEPTOR"/>
    <property type="match status" value="1"/>
</dbReference>
<sequence length="395" mass="45020">MESGVANRIHRTCPSNMSTTETAVYFFRAYITPTLLSIGIPSNLFVFIVFVRLQKRQPCRFNIYVMYLAIAHIFQCVGESLLDHFIGRGLWFASGCTIDFKLDTQSLFACKFVSYLPTATELLAAVTLVSFTIDRTVTIYRPIHSRGDIHLNYARLGLLLAFFFTFVSFIPAAIYYTLERAPDGRLRCALVEPTSPGPRYVILMSVICSYTAPTITILVLNVLICHKLKHLIRSGGIKSTTSYKHKLERRRILGHLGVCSFFLCLSIPLVICMALRQYSDAKNYSETAKEFHKEIVQLTKFFSSFTAIQYSTDIIIYFVFLPNARSEALRLLCGCERLQRFSLVRRIYTKHVKDSLQERRLKMSTVMTRMHDPRGNDRGRSPSNESASSTSEVPK</sequence>
<keyword evidence="2 9" id="KW-0812">Transmembrane</keyword>
<protein>
    <submittedName>
        <fullName evidence="11 13">Peptide allatostatin:somatostatin</fullName>
    </submittedName>
</protein>
<evidence type="ECO:0000256" key="5">
    <source>
        <dbReference type="ARBA" id="ARBA00023136"/>
    </source>
</evidence>
<dbReference type="GO" id="GO:0005886">
    <property type="term" value="C:plasma membrane"/>
    <property type="evidence" value="ECO:0007669"/>
    <property type="project" value="TreeGrafter"/>
</dbReference>
<feature type="transmembrane region" description="Helical" evidence="9">
    <location>
        <begin position="25"/>
        <end position="51"/>
    </location>
</feature>
<name>A0A068WAY5_ECHGR</name>
<feature type="transmembrane region" description="Helical" evidence="9">
    <location>
        <begin position="153"/>
        <end position="176"/>
    </location>
</feature>
<feature type="compositionally biased region" description="Low complexity" evidence="8">
    <location>
        <begin position="381"/>
        <end position="395"/>
    </location>
</feature>
<dbReference type="GO" id="GO:0004930">
    <property type="term" value="F:G protein-coupled receptor activity"/>
    <property type="evidence" value="ECO:0007669"/>
    <property type="project" value="UniProtKB-KW"/>
</dbReference>
<evidence type="ECO:0000256" key="7">
    <source>
        <dbReference type="ARBA" id="ARBA00023224"/>
    </source>
</evidence>
<evidence type="ECO:0000256" key="2">
    <source>
        <dbReference type="ARBA" id="ARBA00022692"/>
    </source>
</evidence>
<proteinExistence type="predicted"/>
<dbReference type="OrthoDB" id="9999179at2759"/>
<keyword evidence="6" id="KW-0675">Receptor</keyword>
<evidence type="ECO:0000313" key="13">
    <source>
        <dbReference type="WBParaSite" id="EgrG_000954500"/>
    </source>
</evidence>
<dbReference type="Gene3D" id="1.20.1070.10">
    <property type="entry name" value="Rhodopsin 7-helix transmembrane proteins"/>
    <property type="match status" value="1"/>
</dbReference>
<reference evidence="11 12" key="1">
    <citation type="journal article" date="2013" name="Nature">
        <title>The genomes of four tapeworm species reveal adaptations to parasitism.</title>
        <authorList>
            <person name="Tsai I.J."/>
            <person name="Zarowiecki M."/>
            <person name="Holroyd N."/>
            <person name="Garciarrubio A."/>
            <person name="Sanchez-Flores A."/>
            <person name="Brooks K.L."/>
            <person name="Tracey A."/>
            <person name="Bobes R.J."/>
            <person name="Fragoso G."/>
            <person name="Sciutto E."/>
            <person name="Aslett M."/>
            <person name="Beasley H."/>
            <person name="Bennett H.M."/>
            <person name="Cai J."/>
            <person name="Camicia F."/>
            <person name="Clark R."/>
            <person name="Cucher M."/>
            <person name="De Silva N."/>
            <person name="Day T.A."/>
            <person name="Deplazes P."/>
            <person name="Estrada K."/>
            <person name="Fernandez C."/>
            <person name="Holland P.W."/>
            <person name="Hou J."/>
            <person name="Hu S."/>
            <person name="Huckvale T."/>
            <person name="Hung S.S."/>
            <person name="Kamenetzky L."/>
            <person name="Keane J.A."/>
            <person name="Kiss F."/>
            <person name="Koziol U."/>
            <person name="Lambert O."/>
            <person name="Liu K."/>
            <person name="Luo X."/>
            <person name="Luo Y."/>
            <person name="Macchiaroli N."/>
            <person name="Nichol S."/>
            <person name="Paps J."/>
            <person name="Parkinson J."/>
            <person name="Pouchkina-Stantcheva N."/>
            <person name="Riddiford N."/>
            <person name="Rosenzvit M."/>
            <person name="Salinas G."/>
            <person name="Wasmuth J.D."/>
            <person name="Zamanian M."/>
            <person name="Zheng Y."/>
            <person name="Cai X."/>
            <person name="Soberon X."/>
            <person name="Olson P.D."/>
            <person name="Laclette J.P."/>
            <person name="Brehm K."/>
            <person name="Berriman M."/>
            <person name="Garciarrubio A."/>
            <person name="Bobes R.J."/>
            <person name="Fragoso G."/>
            <person name="Sanchez-Flores A."/>
            <person name="Estrada K."/>
            <person name="Cevallos M.A."/>
            <person name="Morett E."/>
            <person name="Gonzalez V."/>
            <person name="Portillo T."/>
            <person name="Ochoa-Leyva A."/>
            <person name="Jose M.V."/>
            <person name="Sciutto E."/>
            <person name="Landa A."/>
            <person name="Jimenez L."/>
            <person name="Valdes V."/>
            <person name="Carrero J.C."/>
            <person name="Larralde C."/>
            <person name="Morales-Montor J."/>
            <person name="Limon-Lason J."/>
            <person name="Soberon X."/>
            <person name="Laclette J.P."/>
        </authorList>
    </citation>
    <scope>NUCLEOTIDE SEQUENCE [LARGE SCALE GENOMIC DNA]</scope>
</reference>